<gene>
    <name evidence="10" type="ORF">KP509_06G039900</name>
</gene>
<dbReference type="PANTHER" id="PTHR45988">
    <property type="entry name" value="C2H2 TYPE ZINC FINGER TRANSCRIPTION FACTOR FAMILY-RELATED"/>
    <property type="match status" value="1"/>
</dbReference>
<dbReference type="InterPro" id="IPR044653">
    <property type="entry name" value="AZF1/2/3-like"/>
</dbReference>
<dbReference type="InterPro" id="IPR036236">
    <property type="entry name" value="Znf_C2H2_sf"/>
</dbReference>
<keyword evidence="4" id="KW-0862">Zinc</keyword>
<dbReference type="PROSITE" id="PS50157">
    <property type="entry name" value="ZINC_FINGER_C2H2_2"/>
    <property type="match status" value="1"/>
</dbReference>
<dbReference type="GO" id="GO:0003700">
    <property type="term" value="F:DNA-binding transcription factor activity"/>
    <property type="evidence" value="ECO:0007669"/>
    <property type="project" value="InterPro"/>
</dbReference>
<dbReference type="GO" id="GO:0008270">
    <property type="term" value="F:zinc ion binding"/>
    <property type="evidence" value="ECO:0007669"/>
    <property type="project" value="UniProtKB-KW"/>
</dbReference>
<proteinExistence type="predicted"/>
<keyword evidence="6" id="KW-0804">Transcription</keyword>
<dbReference type="Pfam" id="PF13912">
    <property type="entry name" value="zf-C2H2_6"/>
    <property type="match status" value="1"/>
</dbReference>
<feature type="domain" description="C2H2-type" evidence="9">
    <location>
        <begin position="210"/>
        <end position="237"/>
    </location>
</feature>
<dbReference type="InterPro" id="IPR013087">
    <property type="entry name" value="Znf_C2H2_type"/>
</dbReference>
<evidence type="ECO:0000256" key="6">
    <source>
        <dbReference type="ARBA" id="ARBA00023163"/>
    </source>
</evidence>
<evidence type="ECO:0000256" key="7">
    <source>
        <dbReference type="PROSITE-ProRule" id="PRU00042"/>
    </source>
</evidence>
<dbReference type="EMBL" id="CM035411">
    <property type="protein sequence ID" value="KAH7434891.1"/>
    <property type="molecule type" value="Genomic_DNA"/>
</dbReference>
<dbReference type="PROSITE" id="PS00028">
    <property type="entry name" value="ZINC_FINGER_C2H2_1"/>
    <property type="match status" value="1"/>
</dbReference>
<evidence type="ECO:0000256" key="3">
    <source>
        <dbReference type="ARBA" id="ARBA00022771"/>
    </source>
</evidence>
<evidence type="ECO:0000256" key="2">
    <source>
        <dbReference type="ARBA" id="ARBA00022737"/>
    </source>
</evidence>
<evidence type="ECO:0000259" key="9">
    <source>
        <dbReference type="PROSITE" id="PS50157"/>
    </source>
</evidence>
<dbReference type="GO" id="GO:0005634">
    <property type="term" value="C:nucleus"/>
    <property type="evidence" value="ECO:0007669"/>
    <property type="project" value="TreeGrafter"/>
</dbReference>
<sequence length="353" mass="39030">MDHETPQRKDVDAKAGKDVKNKASSLPEFSPITDSMQINEARELGDFDDQGLHERRANGESTDDASSPSVNGDEVMSEDEAVIAFVLLTNGMKGPEELSSVYVPKVKEMNNVEVISLPQYDPTKNSMQNKRRKVCINSNSKFPPPSLGEEPSHLIINLKTCPQLLDKVSSSSSISKLSFATPVKLKAPLKLFGKHIFSTEEMSRDKKPMHVCRICSKNFLSSQALGGHMSHHTRKSNAVGGKLIPATIEREVIDAHSTVVTDVNEPIRVTEINNHCMKEIDVRHGTRNTNIPDGFLHQSSARVGEATDSPQSFDETCKEILPALNNSRLQLDIDLNMPPKMDDDDADENTDPF</sequence>
<feature type="compositionally biased region" description="Basic and acidic residues" evidence="8">
    <location>
        <begin position="40"/>
        <end position="58"/>
    </location>
</feature>
<evidence type="ECO:0000256" key="8">
    <source>
        <dbReference type="SAM" id="MobiDB-lite"/>
    </source>
</evidence>
<dbReference type="AlphaFoldDB" id="A0A8T2UF78"/>
<feature type="region of interest" description="Disordered" evidence="8">
    <location>
        <begin position="1"/>
        <end position="75"/>
    </location>
</feature>
<evidence type="ECO:0000313" key="11">
    <source>
        <dbReference type="Proteomes" id="UP000825935"/>
    </source>
</evidence>
<dbReference type="Proteomes" id="UP000825935">
    <property type="component" value="Chromosome 6"/>
</dbReference>
<dbReference type="OrthoDB" id="592185at2759"/>
<keyword evidence="11" id="KW-1185">Reference proteome</keyword>
<keyword evidence="3 7" id="KW-0863">Zinc-finger</keyword>
<reference evidence="10" key="1">
    <citation type="submission" date="2021-08" db="EMBL/GenBank/DDBJ databases">
        <title>WGS assembly of Ceratopteris richardii.</title>
        <authorList>
            <person name="Marchant D.B."/>
            <person name="Chen G."/>
            <person name="Jenkins J."/>
            <person name="Shu S."/>
            <person name="Leebens-Mack J."/>
            <person name="Grimwood J."/>
            <person name="Schmutz J."/>
            <person name="Soltis P."/>
            <person name="Soltis D."/>
            <person name="Chen Z.-H."/>
        </authorList>
    </citation>
    <scope>NUCLEOTIDE SEQUENCE</scope>
    <source>
        <strain evidence="10">Whitten #5841</strain>
        <tissue evidence="10">Leaf</tissue>
    </source>
</reference>
<evidence type="ECO:0000313" key="10">
    <source>
        <dbReference type="EMBL" id="KAH7434891.1"/>
    </source>
</evidence>
<evidence type="ECO:0000256" key="4">
    <source>
        <dbReference type="ARBA" id="ARBA00022833"/>
    </source>
</evidence>
<dbReference type="PANTHER" id="PTHR45988:SF18">
    <property type="entry name" value="C2H2-TYPE ZINC FINGER FAMILY PROTEIN"/>
    <property type="match status" value="1"/>
</dbReference>
<evidence type="ECO:0000256" key="5">
    <source>
        <dbReference type="ARBA" id="ARBA00023015"/>
    </source>
</evidence>
<dbReference type="SUPFAM" id="SSF57667">
    <property type="entry name" value="beta-beta-alpha zinc fingers"/>
    <property type="match status" value="1"/>
</dbReference>
<keyword evidence="5" id="KW-0805">Transcription regulation</keyword>
<evidence type="ECO:0000256" key="1">
    <source>
        <dbReference type="ARBA" id="ARBA00022723"/>
    </source>
</evidence>
<protein>
    <recommendedName>
        <fullName evidence="9">C2H2-type domain-containing protein</fullName>
    </recommendedName>
</protein>
<comment type="caution">
    <text evidence="10">The sequence shown here is derived from an EMBL/GenBank/DDBJ whole genome shotgun (WGS) entry which is preliminary data.</text>
</comment>
<accession>A0A8T2UF78</accession>
<name>A0A8T2UF78_CERRI</name>
<keyword evidence="2" id="KW-0677">Repeat</keyword>
<organism evidence="10 11">
    <name type="scientific">Ceratopteris richardii</name>
    <name type="common">Triangle waterfern</name>
    <dbReference type="NCBI Taxonomy" id="49495"/>
    <lineage>
        <taxon>Eukaryota</taxon>
        <taxon>Viridiplantae</taxon>
        <taxon>Streptophyta</taxon>
        <taxon>Embryophyta</taxon>
        <taxon>Tracheophyta</taxon>
        <taxon>Polypodiopsida</taxon>
        <taxon>Polypodiidae</taxon>
        <taxon>Polypodiales</taxon>
        <taxon>Pteridineae</taxon>
        <taxon>Pteridaceae</taxon>
        <taxon>Parkerioideae</taxon>
        <taxon>Ceratopteris</taxon>
    </lineage>
</organism>
<keyword evidence="1" id="KW-0479">Metal-binding</keyword>
<dbReference type="Gene3D" id="3.30.160.60">
    <property type="entry name" value="Classic Zinc Finger"/>
    <property type="match status" value="1"/>
</dbReference>
<feature type="compositionally biased region" description="Basic and acidic residues" evidence="8">
    <location>
        <begin position="1"/>
        <end position="21"/>
    </location>
</feature>
<dbReference type="GO" id="GO:0000976">
    <property type="term" value="F:transcription cis-regulatory region binding"/>
    <property type="evidence" value="ECO:0007669"/>
    <property type="project" value="TreeGrafter"/>
</dbReference>